<dbReference type="PANTHER" id="PTHR10671:SF108">
    <property type="entry name" value="CLAUDIN FAMILY PROTEIN-RELATED"/>
    <property type="match status" value="1"/>
</dbReference>
<dbReference type="GO" id="GO:0005886">
    <property type="term" value="C:plasma membrane"/>
    <property type="evidence" value="ECO:0007669"/>
    <property type="project" value="TreeGrafter"/>
</dbReference>
<evidence type="ECO:0000256" key="3">
    <source>
        <dbReference type="ARBA" id="ARBA00022989"/>
    </source>
</evidence>
<dbReference type="Proteomes" id="UP000762676">
    <property type="component" value="Unassembled WGS sequence"/>
</dbReference>
<evidence type="ECO:0000313" key="7">
    <source>
        <dbReference type="Proteomes" id="UP000762676"/>
    </source>
</evidence>
<dbReference type="Pfam" id="PF00822">
    <property type="entry name" value="PMP22_Claudin"/>
    <property type="match status" value="1"/>
</dbReference>
<feature type="transmembrane region" description="Helical" evidence="5">
    <location>
        <begin position="105"/>
        <end position="129"/>
    </location>
</feature>
<evidence type="ECO:0000256" key="2">
    <source>
        <dbReference type="ARBA" id="ARBA00022692"/>
    </source>
</evidence>
<dbReference type="InterPro" id="IPR004031">
    <property type="entry name" value="PMP22/EMP/MP20/Claudin"/>
</dbReference>
<accession>A0AAV4FZI5</accession>
<evidence type="ECO:0000256" key="4">
    <source>
        <dbReference type="ARBA" id="ARBA00023136"/>
    </source>
</evidence>
<organism evidence="6 7">
    <name type="scientific">Elysia marginata</name>
    <dbReference type="NCBI Taxonomy" id="1093978"/>
    <lineage>
        <taxon>Eukaryota</taxon>
        <taxon>Metazoa</taxon>
        <taxon>Spiralia</taxon>
        <taxon>Lophotrochozoa</taxon>
        <taxon>Mollusca</taxon>
        <taxon>Gastropoda</taxon>
        <taxon>Heterobranchia</taxon>
        <taxon>Euthyneura</taxon>
        <taxon>Panpulmonata</taxon>
        <taxon>Sacoglossa</taxon>
        <taxon>Placobranchoidea</taxon>
        <taxon>Plakobranchidae</taxon>
        <taxon>Elysia</taxon>
    </lineage>
</organism>
<dbReference type="AlphaFoldDB" id="A0AAV4FZI5"/>
<evidence type="ECO:0000256" key="5">
    <source>
        <dbReference type="SAM" id="Phobius"/>
    </source>
</evidence>
<dbReference type="Gene3D" id="1.20.140.150">
    <property type="match status" value="1"/>
</dbReference>
<dbReference type="InterPro" id="IPR050579">
    <property type="entry name" value="PMP-22/EMP/MP20-like"/>
</dbReference>
<feature type="transmembrane region" description="Helical" evidence="5">
    <location>
        <begin position="73"/>
        <end position="98"/>
    </location>
</feature>
<dbReference type="EMBL" id="BMAT01011731">
    <property type="protein sequence ID" value="GFR78160.1"/>
    <property type="molecule type" value="Genomic_DNA"/>
</dbReference>
<name>A0AAV4FZI5_9GAST</name>
<proteinExistence type="predicted"/>
<evidence type="ECO:0000313" key="6">
    <source>
        <dbReference type="EMBL" id="GFR78160.1"/>
    </source>
</evidence>
<keyword evidence="4 5" id="KW-0472">Membrane</keyword>
<comment type="caution">
    <text evidence="6">The sequence shown here is derived from an EMBL/GenBank/DDBJ whole genome shotgun (WGS) entry which is preliminary data.</text>
</comment>
<keyword evidence="3 5" id="KW-1133">Transmembrane helix</keyword>
<dbReference type="PANTHER" id="PTHR10671">
    <property type="entry name" value="EPITHELIAL MEMBRANE PROTEIN-RELATED"/>
    <property type="match status" value="1"/>
</dbReference>
<comment type="subcellular location">
    <subcellularLocation>
        <location evidence="1">Membrane</location>
        <topology evidence="1">Multi-pass membrane protein</topology>
    </subcellularLocation>
</comment>
<keyword evidence="7" id="KW-1185">Reference proteome</keyword>
<sequence>MGFKLVPLIAFGVLGLGNLLHIVGLATPEWVTADISVPFLGSTDTTRGLWEGCIDGECDSYDKKTDWLKACQAMAILGMLAGLVAALMAGVVFVMGLMKKDSTQAIGIIALLSAISSFIMILICVIVFAVKMKEGDSGWDFGYSFGLSIAGALLIAIGGGIAFGGSR</sequence>
<gene>
    <name evidence="6" type="ORF">ElyMa_005843100</name>
</gene>
<feature type="transmembrane region" description="Helical" evidence="5">
    <location>
        <begin position="141"/>
        <end position="163"/>
    </location>
</feature>
<reference evidence="6 7" key="1">
    <citation type="journal article" date="2021" name="Elife">
        <title>Chloroplast acquisition without the gene transfer in kleptoplastic sea slugs, Plakobranchus ocellatus.</title>
        <authorList>
            <person name="Maeda T."/>
            <person name="Takahashi S."/>
            <person name="Yoshida T."/>
            <person name="Shimamura S."/>
            <person name="Takaki Y."/>
            <person name="Nagai Y."/>
            <person name="Toyoda A."/>
            <person name="Suzuki Y."/>
            <person name="Arimoto A."/>
            <person name="Ishii H."/>
            <person name="Satoh N."/>
            <person name="Nishiyama T."/>
            <person name="Hasebe M."/>
            <person name="Maruyama T."/>
            <person name="Minagawa J."/>
            <person name="Obokata J."/>
            <person name="Shigenobu S."/>
        </authorList>
    </citation>
    <scope>NUCLEOTIDE SEQUENCE [LARGE SCALE GENOMIC DNA]</scope>
</reference>
<keyword evidence="2 5" id="KW-0812">Transmembrane</keyword>
<protein>
    <submittedName>
        <fullName evidence="6">Lens fiber membrane intrinsic protein-like</fullName>
    </submittedName>
</protein>
<evidence type="ECO:0000256" key="1">
    <source>
        <dbReference type="ARBA" id="ARBA00004141"/>
    </source>
</evidence>